<name>A0AAT9H9C4_9ACTN</name>
<dbReference type="InterPro" id="IPR027417">
    <property type="entry name" value="P-loop_NTPase"/>
</dbReference>
<evidence type="ECO:0000256" key="1">
    <source>
        <dbReference type="ARBA" id="ARBA00006611"/>
    </source>
</evidence>
<evidence type="ECO:0000313" key="3">
    <source>
        <dbReference type="EMBL" id="BFO13992.1"/>
    </source>
</evidence>
<feature type="domain" description="Bacterial type II secretion system protein E" evidence="2">
    <location>
        <begin position="62"/>
        <end position="200"/>
    </location>
</feature>
<reference evidence="3" key="2">
    <citation type="submission" date="2024-07" db="EMBL/GenBank/DDBJ databases">
        <title>Streptomyces haneummycinica sp. nov., a new antibiotic-producing actinobacterium isolated from marine sediment.</title>
        <authorList>
            <person name="Uemura M."/>
            <person name="Hamada M."/>
            <person name="Hirano S."/>
            <person name="Kobayashi K."/>
            <person name="Ohshiro T."/>
            <person name="Kobayashi T."/>
            <person name="Terahara T."/>
        </authorList>
    </citation>
    <scope>NUCLEOTIDE SEQUENCE</scope>
    <source>
        <strain evidence="3">KM77-8</strain>
    </source>
</reference>
<dbReference type="AlphaFoldDB" id="A0AAT9H9C4"/>
<sequence length="206" mass="21682">MRSAVTGAAMPPGLLDGVRRWLADSGAEPTPARVAQALRDQGRVLGDAEVLGAAEQLRSELVGSGPLERLLSDPSVTDVLVSAPDRVWVDRGGGLELTDVSFPDEPAVRRLAQRLAAVAGRRLDDARPWVDARLPDGARLHAVLRPVAVGSSCLSLRVVRPRAFTLDELVAAGTVPPGGDLVLRALLDARLSFLVSGEPAAGRRPC</sequence>
<accession>A0AAT9H9C4</accession>
<dbReference type="SUPFAM" id="SSF52540">
    <property type="entry name" value="P-loop containing nucleoside triphosphate hydrolases"/>
    <property type="match status" value="1"/>
</dbReference>
<proteinExistence type="inferred from homology"/>
<protein>
    <recommendedName>
        <fullName evidence="2">Bacterial type II secretion system protein E domain-containing protein</fullName>
    </recommendedName>
</protein>
<organism evidence="3">
    <name type="scientific">Streptomyces haneummycinicus</name>
    <dbReference type="NCBI Taxonomy" id="3074435"/>
    <lineage>
        <taxon>Bacteria</taxon>
        <taxon>Bacillati</taxon>
        <taxon>Actinomycetota</taxon>
        <taxon>Actinomycetes</taxon>
        <taxon>Kitasatosporales</taxon>
        <taxon>Streptomycetaceae</taxon>
        <taxon>Streptomyces</taxon>
    </lineage>
</organism>
<dbReference type="InterPro" id="IPR050921">
    <property type="entry name" value="T4SS_GSP_E_ATPase"/>
</dbReference>
<dbReference type="PANTHER" id="PTHR30486:SF6">
    <property type="entry name" value="TYPE IV PILUS RETRACTATION ATPASE PILT"/>
    <property type="match status" value="1"/>
</dbReference>
<dbReference type="InterPro" id="IPR001482">
    <property type="entry name" value="T2SS/T4SS_dom"/>
</dbReference>
<reference evidence="3" key="1">
    <citation type="submission" date="2024-06" db="EMBL/GenBank/DDBJ databases">
        <authorList>
            <consortium name="consrtm"/>
            <person name="Uemura M."/>
            <person name="Terahara T."/>
        </authorList>
    </citation>
    <scope>NUCLEOTIDE SEQUENCE</scope>
    <source>
        <strain evidence="3">KM77-8</strain>
    </source>
</reference>
<dbReference type="Pfam" id="PF00437">
    <property type="entry name" value="T2SSE"/>
    <property type="match status" value="1"/>
</dbReference>
<dbReference type="FunFam" id="3.30.450.380:FF:000002">
    <property type="entry name" value="Secretion protein, partial"/>
    <property type="match status" value="1"/>
</dbReference>
<dbReference type="Gene3D" id="3.30.450.380">
    <property type="match status" value="1"/>
</dbReference>
<gene>
    <name evidence="3" type="ORF">SHKM778_03800</name>
</gene>
<evidence type="ECO:0000259" key="2">
    <source>
        <dbReference type="Pfam" id="PF00437"/>
    </source>
</evidence>
<dbReference type="GO" id="GO:0016887">
    <property type="term" value="F:ATP hydrolysis activity"/>
    <property type="evidence" value="ECO:0007669"/>
    <property type="project" value="InterPro"/>
</dbReference>
<comment type="similarity">
    <text evidence="1">Belongs to the GSP E family.</text>
</comment>
<dbReference type="PANTHER" id="PTHR30486">
    <property type="entry name" value="TWITCHING MOTILITY PROTEIN PILT"/>
    <property type="match status" value="1"/>
</dbReference>
<dbReference type="EMBL" id="AP035768">
    <property type="protein sequence ID" value="BFO13992.1"/>
    <property type="molecule type" value="Genomic_DNA"/>
</dbReference>